<evidence type="ECO:0000313" key="6">
    <source>
        <dbReference type="EMBL" id="AKV08900.1"/>
    </source>
</evidence>
<evidence type="ECO:0000313" key="7">
    <source>
        <dbReference type="Proteomes" id="UP000017175"/>
    </source>
</evidence>
<keyword evidence="2" id="KW-0805">Transcription regulation</keyword>
<evidence type="ECO:0000256" key="4">
    <source>
        <dbReference type="ARBA" id="ARBA00023163"/>
    </source>
</evidence>
<dbReference type="InterPro" id="IPR000847">
    <property type="entry name" value="LysR_HTH_N"/>
</dbReference>
<evidence type="ECO:0000256" key="1">
    <source>
        <dbReference type="ARBA" id="ARBA00009437"/>
    </source>
</evidence>
<dbReference type="Pfam" id="PF00126">
    <property type="entry name" value="HTH_1"/>
    <property type="match status" value="1"/>
</dbReference>
<feature type="domain" description="HTH lysR-type" evidence="5">
    <location>
        <begin position="2"/>
        <end position="59"/>
    </location>
</feature>
<evidence type="ECO:0000256" key="2">
    <source>
        <dbReference type="ARBA" id="ARBA00023015"/>
    </source>
</evidence>
<dbReference type="GO" id="GO:0006351">
    <property type="term" value="P:DNA-templated transcription"/>
    <property type="evidence" value="ECO:0007669"/>
    <property type="project" value="TreeGrafter"/>
</dbReference>
<dbReference type="PANTHER" id="PTHR30537:SF3">
    <property type="entry name" value="TRANSCRIPTIONAL REGULATORY PROTEIN"/>
    <property type="match status" value="1"/>
</dbReference>
<dbReference type="GO" id="GO:0003700">
    <property type="term" value="F:DNA-binding transcription factor activity"/>
    <property type="evidence" value="ECO:0007669"/>
    <property type="project" value="InterPro"/>
</dbReference>
<dbReference type="InterPro" id="IPR058163">
    <property type="entry name" value="LysR-type_TF_proteobact-type"/>
</dbReference>
<accession>A0A0K1QTW0</accession>
<dbReference type="SUPFAM" id="SSF46785">
    <property type="entry name" value="Winged helix' DNA-binding domain"/>
    <property type="match status" value="1"/>
</dbReference>
<comment type="similarity">
    <text evidence="1">Belongs to the LysR transcriptional regulatory family.</text>
</comment>
<dbReference type="InterPro" id="IPR005119">
    <property type="entry name" value="LysR_subst-bd"/>
</dbReference>
<dbReference type="Proteomes" id="UP000017175">
    <property type="component" value="Chromosome"/>
</dbReference>
<dbReference type="OrthoDB" id="570111at2"/>
<gene>
    <name evidence="6" type="ORF">B723_21915</name>
</gene>
<dbReference type="eggNOG" id="COG0583">
    <property type="taxonomic scope" value="Bacteria"/>
</dbReference>
<dbReference type="RefSeq" id="WP_017338936.1">
    <property type="nucleotide sequence ID" value="NZ_CP010945.1"/>
</dbReference>
<keyword evidence="3" id="KW-0238">DNA-binding</keyword>
<sequence length="281" mass="31076">MFDWEDLRYFIVFAHEHSLSAAARKLKVDHATVARRISALEGSLNLKLVDRRPRSYVITEDGERIAQLGRRMESESFAVQRTALAGQESYTGEVIVSAPPALACTLIAPRINELRMKHPQLSLQLIGSLGSASLSRREADIAVRLSRPTEPDLVARKVATLPFHLYGSADYLANTAAQDLTFIAYDETMEQTPQQDWLQAQAGDRPILLRSNDLNIQATCAQAGAGVAALPYFLGRHYGLQAMETVGADFARDVWLVVHSDIRYTPAVQAVMSFLASCFDN</sequence>
<proteinExistence type="inferred from homology"/>
<organism evidence="6 7">
    <name type="scientific">Pseudomonas fluorescens NCIMB 11764</name>
    <dbReference type="NCBI Taxonomy" id="1221522"/>
    <lineage>
        <taxon>Bacteria</taxon>
        <taxon>Pseudomonadati</taxon>
        <taxon>Pseudomonadota</taxon>
        <taxon>Gammaproteobacteria</taxon>
        <taxon>Pseudomonadales</taxon>
        <taxon>Pseudomonadaceae</taxon>
        <taxon>Pseudomonas</taxon>
    </lineage>
</organism>
<evidence type="ECO:0000259" key="5">
    <source>
        <dbReference type="PROSITE" id="PS50931"/>
    </source>
</evidence>
<reference evidence="6 7" key="1">
    <citation type="journal article" date="2012" name="J. Bacteriol.">
        <title>Draft genome sequence of the cyanide-utilizing bacterium Pseudomonas fluorescens strain NCIMB 11764.</title>
        <authorList>
            <person name="Vilo C.A."/>
            <person name="Benedik M.J."/>
            <person name="Kunz D.A."/>
            <person name="Dong Q."/>
        </authorList>
    </citation>
    <scope>NUCLEOTIDE SEQUENCE [LARGE SCALE GENOMIC DNA]</scope>
    <source>
        <strain evidence="6 7">NCIMB 11764</strain>
    </source>
</reference>
<dbReference type="InterPro" id="IPR036388">
    <property type="entry name" value="WH-like_DNA-bd_sf"/>
</dbReference>
<keyword evidence="4" id="KW-0804">Transcription</keyword>
<dbReference type="EMBL" id="CP010945">
    <property type="protein sequence ID" value="AKV08900.1"/>
    <property type="molecule type" value="Genomic_DNA"/>
</dbReference>
<dbReference type="InterPro" id="IPR036390">
    <property type="entry name" value="WH_DNA-bd_sf"/>
</dbReference>
<dbReference type="Gene3D" id="3.40.190.290">
    <property type="match status" value="1"/>
</dbReference>
<dbReference type="PROSITE" id="PS50931">
    <property type="entry name" value="HTH_LYSR"/>
    <property type="match status" value="1"/>
</dbReference>
<dbReference type="Gene3D" id="1.10.10.10">
    <property type="entry name" value="Winged helix-like DNA-binding domain superfamily/Winged helix DNA-binding domain"/>
    <property type="match status" value="1"/>
</dbReference>
<dbReference type="PANTHER" id="PTHR30537">
    <property type="entry name" value="HTH-TYPE TRANSCRIPTIONAL REGULATOR"/>
    <property type="match status" value="1"/>
</dbReference>
<protein>
    <submittedName>
        <fullName evidence="6">LysR family transcriptional regulator</fullName>
    </submittedName>
</protein>
<dbReference type="AlphaFoldDB" id="A0A0K1QTW0"/>
<name>A0A0K1QTW0_PSEFL</name>
<dbReference type="SUPFAM" id="SSF53850">
    <property type="entry name" value="Periplasmic binding protein-like II"/>
    <property type="match status" value="1"/>
</dbReference>
<dbReference type="GO" id="GO:0043565">
    <property type="term" value="F:sequence-specific DNA binding"/>
    <property type="evidence" value="ECO:0007669"/>
    <property type="project" value="TreeGrafter"/>
</dbReference>
<dbReference type="Pfam" id="PF03466">
    <property type="entry name" value="LysR_substrate"/>
    <property type="match status" value="1"/>
</dbReference>
<evidence type="ECO:0000256" key="3">
    <source>
        <dbReference type="ARBA" id="ARBA00023125"/>
    </source>
</evidence>